<dbReference type="Pfam" id="PF00149">
    <property type="entry name" value="Metallophos"/>
    <property type="match status" value="1"/>
</dbReference>
<dbReference type="InterPro" id="IPR029052">
    <property type="entry name" value="Metallo-depent_PP-like"/>
</dbReference>
<sequence length="214" mass="24011">MKILAFTDFHADKKIISKILKRAEKDNPDVLVCTGDFTVFGNKLESIMSKFLIGKPFVFIPGNHEDNEKSLYVFAKKPEALLVHQTAIVVKDVLFVGSGGGIYGKIEPTLEISKKVLAMKIKKFKKNHPKGKVVFLTHRPAYGTKCDFMPDIKEYVGAINITEFIKKNSIDLHICGHIHECFNTRDKIGRTITVNPGPEGKIINISDKITISRK</sequence>
<dbReference type="GO" id="GO:0016787">
    <property type="term" value="F:hydrolase activity"/>
    <property type="evidence" value="ECO:0007669"/>
    <property type="project" value="InterPro"/>
</dbReference>
<dbReference type="InterPro" id="IPR004843">
    <property type="entry name" value="Calcineurin-like_PHP"/>
</dbReference>
<name>A0A075H077_9EURY</name>
<dbReference type="SUPFAM" id="SSF56300">
    <property type="entry name" value="Metallo-dependent phosphatases"/>
    <property type="match status" value="1"/>
</dbReference>
<dbReference type="EMBL" id="KF900863">
    <property type="protein sequence ID" value="AIF09444.1"/>
    <property type="molecule type" value="Genomic_DNA"/>
</dbReference>
<accession>A0A075H077</accession>
<dbReference type="AlphaFoldDB" id="A0A075H077"/>
<proteinExistence type="predicted"/>
<dbReference type="PANTHER" id="PTHR37523:SF1">
    <property type="entry name" value="CALCINEURIN-LIKE PHOSPHOESTERASE DOMAIN-CONTAINING PROTEIN"/>
    <property type="match status" value="1"/>
</dbReference>
<evidence type="ECO:0000313" key="2">
    <source>
        <dbReference type="EMBL" id="AIF09444.1"/>
    </source>
</evidence>
<dbReference type="Gene3D" id="3.60.21.10">
    <property type="match status" value="1"/>
</dbReference>
<reference evidence="2" key="1">
    <citation type="journal article" date="2014" name="Genome Biol. Evol.">
        <title>Pangenome evidence for extensive interdomain horizontal transfer affecting lineage core and shell genes in uncultured planktonic thaumarchaeota and euryarchaeota.</title>
        <authorList>
            <person name="Deschamps P."/>
            <person name="Zivanovic Y."/>
            <person name="Moreira D."/>
            <person name="Rodriguez-Valera F."/>
            <person name="Lopez-Garcia P."/>
        </authorList>
    </citation>
    <scope>NUCLEOTIDE SEQUENCE</scope>
</reference>
<feature type="domain" description="Calcineurin-like phosphoesterase" evidence="1">
    <location>
        <begin position="1"/>
        <end position="181"/>
    </location>
</feature>
<organism evidence="2">
    <name type="scientific">uncultured marine group II/III euryarchaeote KM3_37_C11</name>
    <dbReference type="NCBI Taxonomy" id="1456442"/>
    <lineage>
        <taxon>Archaea</taxon>
        <taxon>Methanobacteriati</taxon>
        <taxon>Methanobacteriota</taxon>
        <taxon>environmental samples</taxon>
    </lineage>
</organism>
<dbReference type="PANTHER" id="PTHR37523">
    <property type="entry name" value="METALLOPHOSPHOESTERASE"/>
    <property type="match status" value="1"/>
</dbReference>
<evidence type="ECO:0000259" key="1">
    <source>
        <dbReference type="Pfam" id="PF00149"/>
    </source>
</evidence>
<protein>
    <submittedName>
        <fullName evidence="2">Putative phosphoesterase</fullName>
    </submittedName>
</protein>